<dbReference type="InterPro" id="IPR038454">
    <property type="entry name" value="DnaA_N_sf"/>
</dbReference>
<evidence type="ECO:0000256" key="1">
    <source>
        <dbReference type="SAM" id="MobiDB-lite"/>
    </source>
</evidence>
<proteinExistence type="predicted"/>
<dbReference type="KEGG" id="cbk:CLL_A1940"/>
<protein>
    <recommendedName>
        <fullName evidence="2">DnaA N-terminal domain-containing protein</fullName>
    </recommendedName>
</protein>
<evidence type="ECO:0000259" key="2">
    <source>
        <dbReference type="Pfam" id="PF11638"/>
    </source>
</evidence>
<feature type="domain" description="DnaA N-terminal" evidence="2">
    <location>
        <begin position="189"/>
        <end position="235"/>
    </location>
</feature>
<sequence>MNEGWIKLHRCLFEKAIWQNSTVEHKVILITLLGMANHSGREWEWKGKQFKANPGMLVTSLESICNKCGKGISIQNVRSALKKFEKFEFLTQEVTKTGRLITIVNWGLYQGGKEEGNKQTNKEVTNDQQSTNKEVTKSQQTGNKEPTTNKNDKNIKNVNNDKECEEGKEIYTTQLPFSFPTPIHELIFNQFGETSYRTWFEDSTVEANDNLIIISVKEKFKQQIIQDKYLETIKTVTGKEIEIEITGGV</sequence>
<accession>B2TM16</accession>
<feature type="compositionally biased region" description="Polar residues" evidence="1">
    <location>
        <begin position="126"/>
        <end position="148"/>
    </location>
</feature>
<evidence type="ECO:0000313" key="3">
    <source>
        <dbReference type="EMBL" id="ACD25078.1"/>
    </source>
</evidence>
<dbReference type="AlphaFoldDB" id="B2TM16"/>
<dbReference type="PATRIC" id="fig|935198.13.peg.1890"/>
<reference evidence="3" key="1">
    <citation type="submission" date="2009-06" db="EMBL/GenBank/DDBJ databases">
        <authorList>
            <consortium name="US DOE Joint Genome Institute (JGI-PGF)"/>
            <person name="Lucas S."/>
            <person name="Copeland A."/>
            <person name="Lapidus A."/>
            <person name="Glavina del Rio T."/>
            <person name="Dalin E."/>
            <person name="Tice H."/>
            <person name="Bruce D."/>
            <person name="Goodwin L."/>
            <person name="Pitluck S."/>
            <person name="Kyrpides N."/>
            <person name="Mavromatis K."/>
            <person name="Ivanova N."/>
            <person name="Saunders E."/>
            <person name="Brettin T."/>
            <person name="Detter J.C."/>
            <person name="Han C."/>
            <person name="Larimer F."/>
            <person name="Land M."/>
            <person name="Hauser L."/>
            <person name="Markowitz V."/>
            <person name="Cheng J.-F."/>
            <person name="Hugenholtz P."/>
            <person name="Woyke T."/>
            <person name="Wu D."/>
            <person name="Gronow S."/>
            <person name="Klenk H.-P."/>
            <person name="Eisen J.A."/>
        </authorList>
    </citation>
    <scope>NUCLEOTIDE SEQUENCE</scope>
    <source>
        <strain evidence="3">Eklund 17B</strain>
    </source>
</reference>
<dbReference type="InterPro" id="IPR024633">
    <property type="entry name" value="DnaA_N_dom"/>
</dbReference>
<accession>U4PKX8</accession>
<reference evidence="3" key="2">
    <citation type="submission" date="2009-08" db="EMBL/GenBank/DDBJ databases">
        <authorList>
            <person name="Shrivastava S."/>
            <person name="Brinkac L.M."/>
            <person name="Dodson R.J."/>
            <person name="Harkins D.M."/>
            <person name="Durkin A.S."/>
            <person name="Sutton G."/>
        </authorList>
    </citation>
    <scope>NUCLEOTIDE SEQUENCE</scope>
    <source>
        <strain evidence="3">Eklund 17B</strain>
    </source>
</reference>
<dbReference type="Gene3D" id="3.30.300.180">
    <property type="match status" value="1"/>
</dbReference>
<dbReference type="HOGENOM" id="CLU_081822_0_2_9"/>
<gene>
    <name evidence="3" type="ordered locus">CLL_A1940</name>
</gene>
<dbReference type="EMBL" id="CP001056">
    <property type="protein sequence ID" value="ACD25078.1"/>
    <property type="molecule type" value="Genomic_DNA"/>
</dbReference>
<organism evidence="3">
    <name type="scientific">Clostridium botulinum (strain Eklund 17B / Type B)</name>
    <dbReference type="NCBI Taxonomy" id="935198"/>
    <lineage>
        <taxon>Bacteria</taxon>
        <taxon>Bacillati</taxon>
        <taxon>Bacillota</taxon>
        <taxon>Clostridia</taxon>
        <taxon>Eubacteriales</taxon>
        <taxon>Clostridiaceae</taxon>
        <taxon>Clostridium</taxon>
    </lineage>
</organism>
<name>B2TM16_CLOBB</name>
<feature type="compositionally biased region" description="Basic and acidic residues" evidence="1">
    <location>
        <begin position="150"/>
        <end position="160"/>
    </location>
</feature>
<feature type="compositionally biased region" description="Basic and acidic residues" evidence="1">
    <location>
        <begin position="114"/>
        <end position="125"/>
    </location>
</feature>
<dbReference type="Pfam" id="PF11638">
    <property type="entry name" value="DnaA_N"/>
    <property type="match status" value="1"/>
</dbReference>
<feature type="region of interest" description="Disordered" evidence="1">
    <location>
        <begin position="114"/>
        <end position="160"/>
    </location>
</feature>